<dbReference type="Gene3D" id="3.90.25.10">
    <property type="entry name" value="UDP-galactose 4-epimerase, domain 1"/>
    <property type="match status" value="1"/>
</dbReference>
<dbReference type="PANTHER" id="PTHR43162">
    <property type="match status" value="1"/>
</dbReference>
<dbReference type="EMBL" id="JAEKNQ010000036">
    <property type="protein sequence ID" value="MBJ7603403.1"/>
    <property type="molecule type" value="Genomic_DNA"/>
</dbReference>
<dbReference type="InterPro" id="IPR008030">
    <property type="entry name" value="NmrA-like"/>
</dbReference>
<dbReference type="InterPro" id="IPR036291">
    <property type="entry name" value="NAD(P)-bd_dom_sf"/>
</dbReference>
<dbReference type="InterPro" id="IPR051604">
    <property type="entry name" value="Ergot_Alk_Oxidoreductase"/>
</dbReference>
<comment type="caution">
    <text evidence="2">The sequence shown here is derived from an EMBL/GenBank/DDBJ whole genome shotgun (WGS) entry which is preliminary data.</text>
</comment>
<reference evidence="2 3" key="1">
    <citation type="submission" date="2020-10" db="EMBL/GenBank/DDBJ databases">
        <title>Ca. Dormibacterota MAGs.</title>
        <authorList>
            <person name="Montgomery K."/>
        </authorList>
    </citation>
    <scope>NUCLEOTIDE SEQUENCE [LARGE SCALE GENOMIC DNA]</scope>
    <source>
        <strain evidence="2">SC8811_S16_3</strain>
    </source>
</reference>
<protein>
    <submittedName>
        <fullName evidence="2">NAD(P)H-binding protein</fullName>
    </submittedName>
</protein>
<dbReference type="PANTHER" id="PTHR43162:SF1">
    <property type="entry name" value="PRESTALK A DIFFERENTIATION PROTEIN A"/>
    <property type="match status" value="1"/>
</dbReference>
<evidence type="ECO:0000313" key="2">
    <source>
        <dbReference type="EMBL" id="MBJ7603403.1"/>
    </source>
</evidence>
<evidence type="ECO:0000313" key="3">
    <source>
        <dbReference type="Proteomes" id="UP000620075"/>
    </source>
</evidence>
<proteinExistence type="predicted"/>
<accession>A0A934KIF7</accession>
<dbReference type="AlphaFoldDB" id="A0A934KIF7"/>
<dbReference type="Proteomes" id="UP000620075">
    <property type="component" value="Unassembled WGS sequence"/>
</dbReference>
<name>A0A934KIF7_9BACT</name>
<sequence>MVLVLGATGNVGPHVVAALLSRGAAVRVLARNVDKARQALPSGVEIHPGDAWKPADVTAAADGATGVFLLSPHGNDMADLQLRVIRTLRRTGVRIVKLSGTSSAIEPAGPQVCREHWEIEQVLAASGQPFVILRSNSFMQTLIDHVMLPALRATGAVPNPIGSAGISLIDARDVGEVAAEAVLDDRWGGQTLVLTGPRAVRYEDIAKQIGAETGLDIPVSETTPEGVGRSLLTRGTEPWEAEHFTEMYQLFRNAESEFVTDDVQRVTRKPARTVEAYLHERRQAFADILGQGHSLESSA</sequence>
<dbReference type="RefSeq" id="WP_338179375.1">
    <property type="nucleotide sequence ID" value="NZ_JAEKNQ010000036.1"/>
</dbReference>
<feature type="domain" description="NmrA-like" evidence="1">
    <location>
        <begin position="2"/>
        <end position="256"/>
    </location>
</feature>
<dbReference type="Pfam" id="PF05368">
    <property type="entry name" value="NmrA"/>
    <property type="match status" value="1"/>
</dbReference>
<gene>
    <name evidence="2" type="ORF">JF888_09485</name>
</gene>
<dbReference type="SUPFAM" id="SSF51735">
    <property type="entry name" value="NAD(P)-binding Rossmann-fold domains"/>
    <property type="match status" value="1"/>
</dbReference>
<dbReference type="Gene3D" id="3.40.50.720">
    <property type="entry name" value="NAD(P)-binding Rossmann-like Domain"/>
    <property type="match status" value="1"/>
</dbReference>
<organism evidence="2 3">
    <name type="scientific">Candidatus Dormiibacter inghamiae</name>
    <dbReference type="NCBI Taxonomy" id="3127013"/>
    <lineage>
        <taxon>Bacteria</taxon>
        <taxon>Bacillati</taxon>
        <taxon>Candidatus Dormiibacterota</taxon>
        <taxon>Candidatus Dormibacteria</taxon>
        <taxon>Candidatus Dormibacterales</taxon>
        <taxon>Candidatus Dormibacteraceae</taxon>
        <taxon>Candidatus Dormiibacter</taxon>
    </lineage>
</organism>
<evidence type="ECO:0000259" key="1">
    <source>
        <dbReference type="Pfam" id="PF05368"/>
    </source>
</evidence>